<protein>
    <submittedName>
        <fullName evidence="2">P-loop containing nucleoside triphosphate hydrolases superfamily protein</fullName>
    </submittedName>
</protein>
<reference evidence="2" key="1">
    <citation type="journal article" date="2019" name="Science">
        <title>Mutation of a bHLH transcription factor allowed almond domestication.</title>
        <authorList>
            <person name="Sanchez-Perez R."/>
            <person name="Pavan S."/>
            <person name="Mazzeo R."/>
            <person name="Moldovan C."/>
            <person name="Aiese Cigliano R."/>
            <person name="Del Cueto J."/>
            <person name="Ricciardi F."/>
            <person name="Lotti C."/>
            <person name="Ricciardi L."/>
            <person name="Dicenta F."/>
            <person name="Lopez-Marques R.L."/>
            <person name="Lindberg Moller B."/>
        </authorList>
    </citation>
    <scope>NUCLEOTIDE SEQUENCE</scope>
</reference>
<organism evidence="2">
    <name type="scientific">Prunus dulcis</name>
    <name type="common">Almond</name>
    <name type="synonym">Amygdalus dulcis</name>
    <dbReference type="NCBI Taxonomy" id="3755"/>
    <lineage>
        <taxon>Eukaryota</taxon>
        <taxon>Viridiplantae</taxon>
        <taxon>Streptophyta</taxon>
        <taxon>Embryophyta</taxon>
        <taxon>Tracheophyta</taxon>
        <taxon>Spermatophyta</taxon>
        <taxon>Magnoliopsida</taxon>
        <taxon>eudicotyledons</taxon>
        <taxon>Gunneridae</taxon>
        <taxon>Pentapetalae</taxon>
        <taxon>rosids</taxon>
        <taxon>fabids</taxon>
        <taxon>Rosales</taxon>
        <taxon>Rosaceae</taxon>
        <taxon>Amygdaloideae</taxon>
        <taxon>Amygdaleae</taxon>
        <taxon>Prunus</taxon>
    </lineage>
</organism>
<feature type="compositionally biased region" description="Gly residues" evidence="1">
    <location>
        <begin position="1"/>
        <end position="11"/>
    </location>
</feature>
<sequence>MMGRYSSGGHGFNEAVSPKIDSQKQSTMIFRQMINSMASRYSAKHQGERAINTDLPHCTLFPCPGGVL</sequence>
<name>A0A4Y1RNN0_PRUDU</name>
<dbReference type="EMBL" id="AP019302">
    <property type="protein sequence ID" value="BBH05695.1"/>
    <property type="molecule type" value="Genomic_DNA"/>
</dbReference>
<dbReference type="AlphaFoldDB" id="A0A4Y1RNN0"/>
<evidence type="ECO:0000256" key="1">
    <source>
        <dbReference type="SAM" id="MobiDB-lite"/>
    </source>
</evidence>
<proteinExistence type="predicted"/>
<feature type="region of interest" description="Disordered" evidence="1">
    <location>
        <begin position="1"/>
        <end position="23"/>
    </location>
</feature>
<keyword evidence="2" id="KW-0378">Hydrolase</keyword>
<accession>A0A4Y1RNN0</accession>
<gene>
    <name evidence="2" type="ORF">Prudu_017160</name>
</gene>
<evidence type="ECO:0000313" key="2">
    <source>
        <dbReference type="EMBL" id="BBH05695.1"/>
    </source>
</evidence>
<dbReference type="GO" id="GO:0016787">
    <property type="term" value="F:hydrolase activity"/>
    <property type="evidence" value="ECO:0007669"/>
    <property type="project" value="UniProtKB-KW"/>
</dbReference>